<keyword evidence="1" id="KW-0175">Coiled coil</keyword>
<dbReference type="PANTHER" id="PTHR24112">
    <property type="entry name" value="LEUCINE-RICH REPEAT, ISOFORM F-RELATED"/>
    <property type="match status" value="1"/>
</dbReference>
<feature type="compositionally biased region" description="Basic and acidic residues" evidence="2">
    <location>
        <begin position="790"/>
        <end position="802"/>
    </location>
</feature>
<gene>
    <name evidence="3" type="ORF">TVAG_433060</name>
</gene>
<dbReference type="SUPFAM" id="SSF52047">
    <property type="entry name" value="RNI-like"/>
    <property type="match status" value="1"/>
</dbReference>
<feature type="compositionally biased region" description="Polar residues" evidence="2">
    <location>
        <begin position="606"/>
        <end position="617"/>
    </location>
</feature>
<reference evidence="3" key="2">
    <citation type="journal article" date="2007" name="Science">
        <title>Draft genome sequence of the sexually transmitted pathogen Trichomonas vaginalis.</title>
        <authorList>
            <person name="Carlton J.M."/>
            <person name="Hirt R.P."/>
            <person name="Silva J.C."/>
            <person name="Delcher A.L."/>
            <person name="Schatz M."/>
            <person name="Zhao Q."/>
            <person name="Wortman J.R."/>
            <person name="Bidwell S.L."/>
            <person name="Alsmark U.C.M."/>
            <person name="Besteiro S."/>
            <person name="Sicheritz-Ponten T."/>
            <person name="Noel C.J."/>
            <person name="Dacks J.B."/>
            <person name="Foster P.G."/>
            <person name="Simillion C."/>
            <person name="Van de Peer Y."/>
            <person name="Miranda-Saavedra D."/>
            <person name="Barton G.J."/>
            <person name="Westrop G.D."/>
            <person name="Mueller S."/>
            <person name="Dessi D."/>
            <person name="Fiori P.L."/>
            <person name="Ren Q."/>
            <person name="Paulsen I."/>
            <person name="Zhang H."/>
            <person name="Bastida-Corcuera F.D."/>
            <person name="Simoes-Barbosa A."/>
            <person name="Brown M.T."/>
            <person name="Hayes R.D."/>
            <person name="Mukherjee M."/>
            <person name="Okumura C.Y."/>
            <person name="Schneider R."/>
            <person name="Smith A.J."/>
            <person name="Vanacova S."/>
            <person name="Villalvazo M."/>
            <person name="Haas B.J."/>
            <person name="Pertea M."/>
            <person name="Feldblyum T.V."/>
            <person name="Utterback T.R."/>
            <person name="Shu C.L."/>
            <person name="Osoegawa K."/>
            <person name="de Jong P.J."/>
            <person name="Hrdy I."/>
            <person name="Horvathova L."/>
            <person name="Zubacova Z."/>
            <person name="Dolezal P."/>
            <person name="Malik S.B."/>
            <person name="Logsdon J.M. Jr."/>
            <person name="Henze K."/>
            <person name="Gupta A."/>
            <person name="Wang C.C."/>
            <person name="Dunne R.L."/>
            <person name="Upcroft J.A."/>
            <person name="Upcroft P."/>
            <person name="White O."/>
            <person name="Salzberg S.L."/>
            <person name="Tang P."/>
            <person name="Chiu C.-H."/>
            <person name="Lee Y.-S."/>
            <person name="Embley T.M."/>
            <person name="Coombs G.H."/>
            <person name="Mottram J.C."/>
            <person name="Tachezy J."/>
            <person name="Fraser-Liggett C.M."/>
            <person name="Johnson P.J."/>
        </authorList>
    </citation>
    <scope>NUCLEOTIDE SEQUENCE [LARGE SCALE GENOMIC DNA]</scope>
    <source>
        <strain evidence="3">G3</strain>
    </source>
</reference>
<reference evidence="3" key="1">
    <citation type="submission" date="2006-10" db="EMBL/GenBank/DDBJ databases">
        <authorList>
            <person name="Amadeo P."/>
            <person name="Zhao Q."/>
            <person name="Wortman J."/>
            <person name="Fraser-Liggett C."/>
            <person name="Carlton J."/>
        </authorList>
    </citation>
    <scope>NUCLEOTIDE SEQUENCE</scope>
    <source>
        <strain evidence="3">G3</strain>
    </source>
</reference>
<feature type="coiled-coil region" evidence="1">
    <location>
        <begin position="854"/>
        <end position="887"/>
    </location>
</feature>
<feature type="compositionally biased region" description="Basic and acidic residues" evidence="2">
    <location>
        <begin position="814"/>
        <end position="836"/>
    </location>
</feature>
<keyword evidence="4" id="KW-1185">Reference proteome</keyword>
<dbReference type="AlphaFoldDB" id="A2DIU7"/>
<evidence type="ECO:0000313" key="4">
    <source>
        <dbReference type="Proteomes" id="UP000001542"/>
    </source>
</evidence>
<dbReference type="KEGG" id="tva:5465239"/>
<dbReference type="VEuPathDB" id="TrichDB:TVAG_433060"/>
<dbReference type="RefSeq" id="XP_001580696.1">
    <property type="nucleotide sequence ID" value="XM_001580646.1"/>
</dbReference>
<dbReference type="Proteomes" id="UP000001542">
    <property type="component" value="Unassembled WGS sequence"/>
</dbReference>
<evidence type="ECO:0008006" key="5">
    <source>
        <dbReference type="Google" id="ProtNLM"/>
    </source>
</evidence>
<dbReference type="GO" id="GO:0034315">
    <property type="term" value="P:regulation of Arp2/3 complex-mediated actin nucleation"/>
    <property type="evidence" value="ECO:0000318"/>
    <property type="project" value="GO_Central"/>
</dbReference>
<dbReference type="OrthoDB" id="10691715at2759"/>
<sequence length="923" mass="106968">MSEDLLKTAKGLIEGEGEKVFLAYEVDKYHRKNPEKHDKRILVVGEYRAIYFHITPILEKRRDFHLIDLKDMKLDEENNLVIFQFRDRSVETQQAANQKPDQTKLPEPSLYPMKFKHENAREIIQTIANHLIRIMPNSTIDHINARPYSNIEKRDIPAAALCRLHAFERVLNCKLSPELYKQFEDTLKYRHTTFKLPSNTPNAVASIILAGLQLDPYLEHIKLTSQLGKKEEDTTKLNVFDAAAKTPSRFLPWRHLTFNQKTYKKLTSMLLTFNDKLENCFIHGFTFANCGFTKFQKETENKFDEFFNSMQKFKNLQSLGFDNFLHNDEYKEEFFNRLLVPVICENLKFLRLGYDNSFQLKTILSNAAHFQKSLVALSLPHDDLEISDAIYEIMNANLANLQAISLRANFCMRTTPTTGELPPNIQVIDVSKSYFADNCLLQFIRFILKTKYTHGLTLNLSGLDCTYPNDLPVSVEEISRVCQYITALKNSRIVGLNWSDTSIPQPFVEMLRKQVQLNTLFIDGCLGPHDEEILMNLAEVIVQLPKLRKLSIRGKDKYVLGEKLVPFIQKIEESKSLIWLDISDQQIGSNGVNALQKLIPVMINNAQPHSENSGSNENQEKPVVNENSEKPEDIKIPFIDFDGSDPDAQDCIMNFVSAAQQTSSPFIISFPLRDATKLQLNIPNLIKDFNTLSGEHLEANTGYEEFPVPFDTYVHESDLEGHFPSYFSKEFEKFLQEGEQIILTDQEPQTPKERDIQPESETEDDKERHERQKRFKNFYLNIEEEEEDKLESPKERNVKKSDSSSSSSDEEIAEEKKTVYPYIKEDPKDEEADKTQIDWPDFPSKDKETTLMDREEVKLQREALLSSMNEEEKREFIEEERKKWSETPIADVIARTQRAFNCQDALERLTKKYSPAVLRQNIQ</sequence>
<dbReference type="InParanoid" id="A2DIU7"/>
<dbReference type="GO" id="GO:0030027">
    <property type="term" value="C:lamellipodium"/>
    <property type="evidence" value="ECO:0000318"/>
    <property type="project" value="GO_Central"/>
</dbReference>
<dbReference type="PANTHER" id="PTHR24112:SF64">
    <property type="entry name" value="CHROMOSOME UNDETERMINED SCAFFOLD_46, WHOLE GENOME SHOTGUN SEQUENCE"/>
    <property type="match status" value="1"/>
</dbReference>
<dbReference type="VEuPathDB" id="TrichDB:TVAGG3_0562070"/>
<dbReference type="InterPro" id="IPR032675">
    <property type="entry name" value="LRR_dom_sf"/>
</dbReference>
<organism evidence="3 4">
    <name type="scientific">Trichomonas vaginalis (strain ATCC PRA-98 / G3)</name>
    <dbReference type="NCBI Taxonomy" id="412133"/>
    <lineage>
        <taxon>Eukaryota</taxon>
        <taxon>Metamonada</taxon>
        <taxon>Parabasalia</taxon>
        <taxon>Trichomonadida</taxon>
        <taxon>Trichomonadidae</taxon>
        <taxon>Trichomonas</taxon>
    </lineage>
</organism>
<accession>A2DIU7</accession>
<evidence type="ECO:0000256" key="2">
    <source>
        <dbReference type="SAM" id="MobiDB-lite"/>
    </source>
</evidence>
<protein>
    <recommendedName>
        <fullName evidence="5">Leucine Rich Repeat family protein</fullName>
    </recommendedName>
</protein>
<dbReference type="GO" id="GO:0016477">
    <property type="term" value="P:cell migration"/>
    <property type="evidence" value="ECO:0000318"/>
    <property type="project" value="GO_Central"/>
</dbReference>
<dbReference type="GO" id="GO:0005886">
    <property type="term" value="C:plasma membrane"/>
    <property type="evidence" value="ECO:0000318"/>
    <property type="project" value="GO_Central"/>
</dbReference>
<dbReference type="SMR" id="A2DIU7"/>
<dbReference type="InterPro" id="IPR051279">
    <property type="entry name" value="PP1-Reg/Actin-Interact_Protein"/>
</dbReference>
<dbReference type="EMBL" id="DS113205">
    <property type="protein sequence ID" value="EAY19710.1"/>
    <property type="molecule type" value="Genomic_DNA"/>
</dbReference>
<evidence type="ECO:0000313" key="3">
    <source>
        <dbReference type="EMBL" id="EAY19710.1"/>
    </source>
</evidence>
<proteinExistence type="predicted"/>
<feature type="region of interest" description="Disordered" evidence="2">
    <location>
        <begin position="606"/>
        <end position="629"/>
    </location>
</feature>
<name>A2DIU7_TRIV3</name>
<feature type="compositionally biased region" description="Basic and acidic residues" evidence="2">
    <location>
        <begin position="843"/>
        <end position="854"/>
    </location>
</feature>
<evidence type="ECO:0000256" key="1">
    <source>
        <dbReference type="SAM" id="Coils"/>
    </source>
</evidence>
<dbReference type="Gene3D" id="3.80.10.10">
    <property type="entry name" value="Ribonuclease Inhibitor"/>
    <property type="match status" value="1"/>
</dbReference>
<feature type="region of interest" description="Disordered" evidence="2">
    <location>
        <begin position="742"/>
        <end position="854"/>
    </location>
</feature>